<dbReference type="SUPFAM" id="SSF48726">
    <property type="entry name" value="Immunoglobulin"/>
    <property type="match status" value="1"/>
</dbReference>
<comment type="caution">
    <text evidence="2">The sequence shown here is derived from an EMBL/GenBank/DDBJ whole genome shotgun (WGS) entry which is preliminary data.</text>
</comment>
<accession>A0ABN9M053</accession>
<name>A0ABN9M053_9NEOB</name>
<evidence type="ECO:0000313" key="3">
    <source>
        <dbReference type="Proteomes" id="UP001176940"/>
    </source>
</evidence>
<dbReference type="EMBL" id="CAUEEQ010035042">
    <property type="protein sequence ID" value="CAJ0952495.1"/>
    <property type="molecule type" value="Genomic_DNA"/>
</dbReference>
<dbReference type="InterPro" id="IPR036179">
    <property type="entry name" value="Ig-like_dom_sf"/>
</dbReference>
<dbReference type="PROSITE" id="PS50835">
    <property type="entry name" value="IG_LIKE"/>
    <property type="match status" value="1"/>
</dbReference>
<dbReference type="SMART" id="SM00409">
    <property type="entry name" value="IG"/>
    <property type="match status" value="1"/>
</dbReference>
<proteinExistence type="predicted"/>
<reference evidence="2" key="1">
    <citation type="submission" date="2023-07" db="EMBL/GenBank/DDBJ databases">
        <authorList>
            <person name="Stuckert A."/>
        </authorList>
    </citation>
    <scope>NUCLEOTIDE SEQUENCE</scope>
</reference>
<evidence type="ECO:0000259" key="1">
    <source>
        <dbReference type="PROSITE" id="PS50835"/>
    </source>
</evidence>
<dbReference type="InterPro" id="IPR013106">
    <property type="entry name" value="Ig_V-set"/>
</dbReference>
<keyword evidence="3" id="KW-1185">Reference proteome</keyword>
<protein>
    <recommendedName>
        <fullName evidence="1">Ig-like domain-containing protein</fullName>
    </recommendedName>
</protein>
<gene>
    <name evidence="2" type="ORF">RIMI_LOCUS13899337</name>
</gene>
<feature type="domain" description="Ig-like" evidence="1">
    <location>
        <begin position="8"/>
        <end position="116"/>
    </location>
</feature>
<sequence>MLMDEGTPFASTVMRKLIFGQFAVDDEHTVEGVVGHSAVLPCSVTIPTNHKEDHLHILWFKNFTEKLWDCAVQNKRGPDCLPTPQSPRTHISWKFFGSADLEISALQESDSGQYQCWIILEDTYRRTDLVLRVHGLQSEGPRKDTSALRLGLWGDVVSTDRRPARWVATCHILGRTVPG</sequence>
<dbReference type="InterPro" id="IPR013783">
    <property type="entry name" value="Ig-like_fold"/>
</dbReference>
<dbReference type="Proteomes" id="UP001176940">
    <property type="component" value="Unassembled WGS sequence"/>
</dbReference>
<dbReference type="InterPro" id="IPR003599">
    <property type="entry name" value="Ig_sub"/>
</dbReference>
<evidence type="ECO:0000313" key="2">
    <source>
        <dbReference type="EMBL" id="CAJ0952495.1"/>
    </source>
</evidence>
<dbReference type="Pfam" id="PF07686">
    <property type="entry name" value="V-set"/>
    <property type="match status" value="1"/>
</dbReference>
<dbReference type="Gene3D" id="2.60.40.10">
    <property type="entry name" value="Immunoglobulins"/>
    <property type="match status" value="1"/>
</dbReference>
<organism evidence="2 3">
    <name type="scientific">Ranitomeya imitator</name>
    <name type="common">mimic poison frog</name>
    <dbReference type="NCBI Taxonomy" id="111125"/>
    <lineage>
        <taxon>Eukaryota</taxon>
        <taxon>Metazoa</taxon>
        <taxon>Chordata</taxon>
        <taxon>Craniata</taxon>
        <taxon>Vertebrata</taxon>
        <taxon>Euteleostomi</taxon>
        <taxon>Amphibia</taxon>
        <taxon>Batrachia</taxon>
        <taxon>Anura</taxon>
        <taxon>Neobatrachia</taxon>
        <taxon>Hyloidea</taxon>
        <taxon>Dendrobatidae</taxon>
        <taxon>Dendrobatinae</taxon>
        <taxon>Ranitomeya</taxon>
    </lineage>
</organism>
<dbReference type="InterPro" id="IPR007110">
    <property type="entry name" value="Ig-like_dom"/>
</dbReference>